<feature type="transmembrane region" description="Helical" evidence="6">
    <location>
        <begin position="6"/>
        <end position="25"/>
    </location>
</feature>
<comment type="caution">
    <text evidence="7">The sequence shown here is derived from an EMBL/GenBank/DDBJ whole genome shotgun (WGS) entry which is preliminary data.</text>
</comment>
<name>A0A2M8RW41_9PAST</name>
<keyword evidence="5 6" id="KW-0472">Membrane</keyword>
<dbReference type="OrthoDB" id="5638726at2"/>
<proteinExistence type="predicted"/>
<feature type="transmembrane region" description="Helical" evidence="6">
    <location>
        <begin position="108"/>
        <end position="127"/>
    </location>
</feature>
<evidence type="ECO:0000256" key="2">
    <source>
        <dbReference type="ARBA" id="ARBA00022475"/>
    </source>
</evidence>
<organism evidence="7 8">
    <name type="scientific">Caviibacterium pharyngocola</name>
    <dbReference type="NCBI Taxonomy" id="28159"/>
    <lineage>
        <taxon>Bacteria</taxon>
        <taxon>Pseudomonadati</taxon>
        <taxon>Pseudomonadota</taxon>
        <taxon>Gammaproteobacteria</taxon>
        <taxon>Pasteurellales</taxon>
        <taxon>Pasteurellaceae</taxon>
        <taxon>Caviibacterium</taxon>
    </lineage>
</organism>
<evidence type="ECO:0008006" key="9">
    <source>
        <dbReference type="Google" id="ProtNLM"/>
    </source>
</evidence>
<keyword evidence="2" id="KW-1003">Cell membrane</keyword>
<dbReference type="RefSeq" id="WP_100296794.1">
    <property type="nucleotide sequence ID" value="NZ_PHGZ01000013.1"/>
</dbReference>
<gene>
    <name evidence="7" type="ORF">CVP04_07060</name>
</gene>
<dbReference type="GO" id="GO:0005886">
    <property type="term" value="C:plasma membrane"/>
    <property type="evidence" value="ECO:0007669"/>
    <property type="project" value="UniProtKB-SubCell"/>
</dbReference>
<dbReference type="PANTHER" id="PTHR30086:SF20">
    <property type="entry name" value="ARGININE EXPORTER PROTEIN ARGO-RELATED"/>
    <property type="match status" value="1"/>
</dbReference>
<sequence>MEHFLYGFWVTAGLIIAIGAQNAFVLKQGLLKQHTFWIALTCILCDLVLIGAGVFGLGTLISANPIASVALALVGALFLLVYGFRAFRSAYKGNGNLAVEKTQENNTALKAVLLTLAITLLNPHVYLDTVVIMGGIAGTLAPMQKGLFLIGAITTSTIWFFSLAYGARLLIPLFQRPITWRILDILIGIIMWLIAGSLVSYAITLNG</sequence>
<evidence type="ECO:0000313" key="7">
    <source>
        <dbReference type="EMBL" id="PJG83105.1"/>
    </source>
</evidence>
<evidence type="ECO:0000256" key="5">
    <source>
        <dbReference type="ARBA" id="ARBA00023136"/>
    </source>
</evidence>
<dbReference type="Proteomes" id="UP000230282">
    <property type="component" value="Unassembled WGS sequence"/>
</dbReference>
<feature type="transmembrane region" description="Helical" evidence="6">
    <location>
        <begin position="147"/>
        <end position="171"/>
    </location>
</feature>
<dbReference type="InterPro" id="IPR001123">
    <property type="entry name" value="LeuE-type"/>
</dbReference>
<keyword evidence="8" id="KW-1185">Reference proteome</keyword>
<keyword evidence="4 6" id="KW-1133">Transmembrane helix</keyword>
<evidence type="ECO:0000313" key="8">
    <source>
        <dbReference type="Proteomes" id="UP000230282"/>
    </source>
</evidence>
<dbReference type="Pfam" id="PF01810">
    <property type="entry name" value="LysE"/>
    <property type="match status" value="1"/>
</dbReference>
<evidence type="ECO:0000256" key="3">
    <source>
        <dbReference type="ARBA" id="ARBA00022692"/>
    </source>
</evidence>
<comment type="subcellular location">
    <subcellularLocation>
        <location evidence="1">Cell membrane</location>
        <topology evidence="1">Multi-pass membrane protein</topology>
    </subcellularLocation>
</comment>
<dbReference type="PANTHER" id="PTHR30086">
    <property type="entry name" value="ARGININE EXPORTER PROTEIN ARGO"/>
    <property type="match status" value="1"/>
</dbReference>
<dbReference type="GO" id="GO:0015171">
    <property type="term" value="F:amino acid transmembrane transporter activity"/>
    <property type="evidence" value="ECO:0007669"/>
    <property type="project" value="TreeGrafter"/>
</dbReference>
<accession>A0A2M8RW41</accession>
<feature type="transmembrane region" description="Helical" evidence="6">
    <location>
        <begin position="66"/>
        <end position="87"/>
    </location>
</feature>
<evidence type="ECO:0000256" key="4">
    <source>
        <dbReference type="ARBA" id="ARBA00022989"/>
    </source>
</evidence>
<dbReference type="EMBL" id="PHGZ01000013">
    <property type="protein sequence ID" value="PJG83105.1"/>
    <property type="molecule type" value="Genomic_DNA"/>
</dbReference>
<feature type="transmembrane region" description="Helical" evidence="6">
    <location>
        <begin position="37"/>
        <end position="60"/>
    </location>
</feature>
<protein>
    <recommendedName>
        <fullName evidence="9">Amino acid transporter</fullName>
    </recommendedName>
</protein>
<keyword evidence="3 6" id="KW-0812">Transmembrane</keyword>
<evidence type="ECO:0000256" key="6">
    <source>
        <dbReference type="SAM" id="Phobius"/>
    </source>
</evidence>
<dbReference type="AlphaFoldDB" id="A0A2M8RW41"/>
<evidence type="ECO:0000256" key="1">
    <source>
        <dbReference type="ARBA" id="ARBA00004651"/>
    </source>
</evidence>
<feature type="transmembrane region" description="Helical" evidence="6">
    <location>
        <begin position="183"/>
        <end position="203"/>
    </location>
</feature>
<reference evidence="7 8" key="1">
    <citation type="submission" date="2017-11" db="EMBL/GenBank/DDBJ databases">
        <title>Reclassification of Bisgaard taxon 5 as Caviibacterium pharyngocola gen. nov., sp. nov.</title>
        <authorList>
            <person name="Christensen H."/>
        </authorList>
    </citation>
    <scope>NUCLEOTIDE SEQUENCE [LARGE SCALE GENOMIC DNA]</scope>
    <source>
        <strain evidence="7 8">7_3</strain>
    </source>
</reference>